<feature type="region of interest" description="Disordered" evidence="1">
    <location>
        <begin position="863"/>
        <end position="940"/>
    </location>
</feature>
<keyword evidence="2" id="KW-0472">Membrane</keyword>
<organism evidence="3 4">
    <name type="scientific">Candidatus Mesenet longicola</name>
    <dbReference type="NCBI Taxonomy" id="1892558"/>
    <lineage>
        <taxon>Bacteria</taxon>
        <taxon>Pseudomonadati</taxon>
        <taxon>Pseudomonadota</taxon>
        <taxon>Alphaproteobacteria</taxon>
        <taxon>Rickettsiales</taxon>
        <taxon>Anaplasmataceae</taxon>
        <taxon>Candidatus Mesenet</taxon>
    </lineage>
</organism>
<evidence type="ECO:0000256" key="2">
    <source>
        <dbReference type="SAM" id="Phobius"/>
    </source>
</evidence>
<feature type="transmembrane region" description="Helical" evidence="2">
    <location>
        <begin position="787"/>
        <end position="806"/>
    </location>
</feature>
<comment type="caution">
    <text evidence="3">The sequence shown here is derived from an EMBL/GenBank/DDBJ whole genome shotgun (WGS) entry which is preliminary data.</text>
</comment>
<keyword evidence="2" id="KW-0812">Transmembrane</keyword>
<dbReference type="Proteomes" id="UP000637906">
    <property type="component" value="Unassembled WGS sequence"/>
</dbReference>
<dbReference type="AlphaFoldDB" id="A0A8J3MPA0"/>
<proteinExistence type="predicted"/>
<protein>
    <submittedName>
        <fullName evidence="3">Uncharacterized protein</fullName>
    </submittedName>
</protein>
<evidence type="ECO:0000256" key="1">
    <source>
        <dbReference type="SAM" id="MobiDB-lite"/>
    </source>
</evidence>
<accession>A0A8J3MPA0</accession>
<evidence type="ECO:0000313" key="3">
    <source>
        <dbReference type="EMBL" id="GHM59705.1"/>
    </source>
</evidence>
<feature type="compositionally biased region" description="Low complexity" evidence="1">
    <location>
        <begin position="420"/>
        <end position="516"/>
    </location>
</feature>
<feature type="compositionally biased region" description="Low complexity" evidence="1">
    <location>
        <begin position="691"/>
        <end position="701"/>
    </location>
</feature>
<keyword evidence="2" id="KW-1133">Transmembrane helix</keyword>
<feature type="compositionally biased region" description="Low complexity" evidence="1">
    <location>
        <begin position="596"/>
        <end position="683"/>
    </location>
</feature>
<dbReference type="EMBL" id="BNGU01000028">
    <property type="protein sequence ID" value="GHM59705.1"/>
    <property type="molecule type" value="Genomic_DNA"/>
</dbReference>
<sequence>MNIFKYFKKRSENQFQINSSINTVEKNNVVYAAYYNDIGDGYSNIECTITTPFNSQKHSFSIDAKIPNKLIKDDKPVILPISDKEKDFVIFSFPEEQKKLSVASYTRYQVDLKPNSIKATPHGEKISLSNNAKLSHSSNKYHSYSKPKAMELPNGDIIVAAVDSYSESSEFDRPDKKYVTAWLLERGQNLEFNVNEGSNKVTNRLLFKVGENVESSLQLLLAKQNSNVGKIIYSDSTSLFFLDITESMIDDIREGKYVNNEDEECLFAVGKERCDQFDKKISTPFLTSKGISNLSAVNTENGAVVAFLENEQQLCLAKLTGKKGKKQIVHNYKEKIKSLQLSVVGENDIIVSAVGEKNIIQSTINSENLKVITTRDFPADGVKTLADFMDIVYNNSLKLTTSFPYTIFSSSDAPQISSEASTVPVTSPLSTTTTEEITTKESTTTIEGDTTGAATTEATTQRTTTKSETTKHTTVTTTASTKQPTTTTSLQTTASTERATTTAKTTAETSTAQHTTAGQSTIFTTIPTTQPPKITTLVEKTTISTNPTTSQTAKATSHTISSTPKISSSIVSITSPLATEEITTRGSTITVEKDTTNAATTGATTASTTQPTTTERATTTAETTTETSTTQYTTTTKTTQPTTVTSSKTTTSTEKTTVSTEPSTNQTTKTSTIKITSPTTKPTKATEKSTARSTSRYTTSTKQGSTTVISTSSPKSTTTEMQSTTVLGLTTLASTIGSAVVTTLGLVTQNVTNMITTNSMITDSSPNLNQTDVSSNYEEKSLNTAEISTAIVIPIVVMIGMSYLIYRNCCRSNMRLPSDYTDDISCLQHLRRYFRSCFNGQVPELQLDSLGYNANQVDNSEHEINQNSQSNSTEDLLKRNQNGGAYSTFTSTNNTDLEAGQRDRSNSQKSNDSMEWDSEGDTGSVRYREEDGATQSKTNVNLELNNVKINDGIDQSRQIEISDSPV</sequence>
<feature type="compositionally biased region" description="Polar residues" evidence="1">
    <location>
        <begin position="865"/>
        <end position="896"/>
    </location>
</feature>
<feature type="region of interest" description="Disordered" evidence="1">
    <location>
        <begin position="417"/>
        <end position="516"/>
    </location>
</feature>
<gene>
    <name evidence="3" type="ORF">sL5_06980</name>
</gene>
<name>A0A8J3MPA0_9RICK</name>
<feature type="region of interest" description="Disordered" evidence="1">
    <location>
        <begin position="584"/>
        <end position="718"/>
    </location>
</feature>
<keyword evidence="4" id="KW-1185">Reference proteome</keyword>
<reference evidence="3 4" key="1">
    <citation type="journal article" date="2021" name="Microb. Ecol.">
        <title>Candidatus Mesenet longicola: Novel Endosymbionts of Brontispa longissima that Induce Cytoplasmic Incompatibility.</title>
        <authorList>
            <person name="Takano S."/>
            <person name="Gotoh Y."/>
            <person name="Hayashi T."/>
        </authorList>
    </citation>
    <scope>NUCLEOTIDE SEQUENCE [LARGE SCALE GENOMIC DNA]</scope>
    <source>
        <strain evidence="3">L5</strain>
    </source>
</reference>
<feature type="compositionally biased region" description="Polar residues" evidence="1">
    <location>
        <begin position="702"/>
        <end position="718"/>
    </location>
</feature>
<evidence type="ECO:0000313" key="4">
    <source>
        <dbReference type="Proteomes" id="UP000637906"/>
    </source>
</evidence>